<keyword evidence="1" id="KW-0812">Transmembrane</keyword>
<protein>
    <submittedName>
        <fullName evidence="2">Metal-dependent hydrolase</fullName>
    </submittedName>
</protein>
<feature type="transmembrane region" description="Helical" evidence="1">
    <location>
        <begin position="59"/>
        <end position="78"/>
    </location>
</feature>
<name>A0A7X5J9E9_9HYPH</name>
<reference evidence="3" key="1">
    <citation type="submission" date="2020-01" db="EMBL/GenBank/DDBJ databases">
        <authorList>
            <person name="Fang Y."/>
            <person name="Sun R."/>
            <person name="Nie L."/>
            <person name="He J."/>
            <person name="Hao L."/>
            <person name="Wang L."/>
            <person name="Su S."/>
            <person name="Lv E."/>
            <person name="Zhang Z."/>
            <person name="Xie R."/>
            <person name="Liu H."/>
        </authorList>
    </citation>
    <scope>NUCLEOTIDE SEQUENCE [LARGE SCALE GENOMIC DNA]</scope>
    <source>
        <strain evidence="3">XCT-53</strain>
    </source>
</reference>
<keyword evidence="2" id="KW-0378">Hydrolase</keyword>
<dbReference type="GO" id="GO:0016787">
    <property type="term" value="F:hydrolase activity"/>
    <property type="evidence" value="ECO:0007669"/>
    <property type="project" value="UniProtKB-KW"/>
</dbReference>
<dbReference type="PANTHER" id="PTHR40031">
    <property type="entry name" value="HYPOTHETICAL MEMBRANE SPANNING PROTEIN"/>
    <property type="match status" value="1"/>
</dbReference>
<dbReference type="InterPro" id="IPR053170">
    <property type="entry name" value="Transcription_regulator"/>
</dbReference>
<dbReference type="RefSeq" id="WP_161708321.1">
    <property type="nucleotide sequence ID" value="NZ_JAABLQ010000001.1"/>
</dbReference>
<dbReference type="InterPro" id="IPR007404">
    <property type="entry name" value="YdjM-like"/>
</dbReference>
<proteinExistence type="predicted"/>
<keyword evidence="1" id="KW-0472">Membrane</keyword>
<dbReference type="Pfam" id="PF04307">
    <property type="entry name" value="YdjM"/>
    <property type="match status" value="1"/>
</dbReference>
<feature type="transmembrane region" description="Helical" evidence="1">
    <location>
        <begin position="156"/>
        <end position="177"/>
    </location>
</feature>
<dbReference type="PANTHER" id="PTHR40031:SF1">
    <property type="entry name" value="MEMBRANE-BOUND METAL-DEPENDENT HYDROLASE"/>
    <property type="match status" value="1"/>
</dbReference>
<gene>
    <name evidence="2" type="ORF">GWI72_08180</name>
</gene>
<keyword evidence="3" id="KW-1185">Reference proteome</keyword>
<feature type="transmembrane region" description="Helical" evidence="1">
    <location>
        <begin position="90"/>
        <end position="112"/>
    </location>
</feature>
<evidence type="ECO:0000313" key="2">
    <source>
        <dbReference type="EMBL" id="NBN78240.1"/>
    </source>
</evidence>
<sequence length="364" mass="38834">MDSLSQFVLGAAVSALVLGPKVGARKAALVGGVLGTLPDLDVLIPFADPVDSFVYHRGWTHSLFVHALAAPILGEALVRLFKGLREARVLAMAAVFLCLSTHALLDAMTIYGTRLFWPVFPDPVGVGSIFIVDPLYTLPLLAVTVWALLRSGWSRALGRGVAVALALSTAYLGWGVVIQSQMEARAREVFAAKGIEPEQVLAIAGPFNTVMWKVIALEDEAYHNVYLSLLDGPDPVPVYTHPRRPDLAACVAGSDAYAKLAWFSRGFLKAEERDGRLVVSDLRMGMTPDYVFQFALADLRDGAAAGIPAERDLSHRRMGEGDGGWLWARITGRPADRLAEMTGAPLPSGGPLLCAAPLAGGTPG</sequence>
<feature type="transmembrane region" description="Helical" evidence="1">
    <location>
        <begin position="124"/>
        <end position="149"/>
    </location>
</feature>
<dbReference type="EMBL" id="JAABLQ010000001">
    <property type="protein sequence ID" value="NBN78240.1"/>
    <property type="molecule type" value="Genomic_DNA"/>
</dbReference>
<organism evidence="2 3">
    <name type="scientific">Pannonibacter tanglangensis</name>
    <dbReference type="NCBI Taxonomy" id="2750084"/>
    <lineage>
        <taxon>Bacteria</taxon>
        <taxon>Pseudomonadati</taxon>
        <taxon>Pseudomonadota</taxon>
        <taxon>Alphaproteobacteria</taxon>
        <taxon>Hyphomicrobiales</taxon>
        <taxon>Stappiaceae</taxon>
        <taxon>Pannonibacter</taxon>
    </lineage>
</organism>
<dbReference type="Proteomes" id="UP000586722">
    <property type="component" value="Unassembled WGS sequence"/>
</dbReference>
<evidence type="ECO:0000313" key="3">
    <source>
        <dbReference type="Proteomes" id="UP000586722"/>
    </source>
</evidence>
<accession>A0A7X5J9E9</accession>
<evidence type="ECO:0000256" key="1">
    <source>
        <dbReference type="SAM" id="Phobius"/>
    </source>
</evidence>
<comment type="caution">
    <text evidence="2">The sequence shown here is derived from an EMBL/GenBank/DDBJ whole genome shotgun (WGS) entry which is preliminary data.</text>
</comment>
<dbReference type="AlphaFoldDB" id="A0A7X5J9E9"/>
<keyword evidence="1" id="KW-1133">Transmembrane helix</keyword>